<dbReference type="InterPro" id="IPR027032">
    <property type="entry name" value="Twinkle-like"/>
</dbReference>
<dbReference type="PROSITE" id="PS50181">
    <property type="entry name" value="FBOX"/>
    <property type="match status" value="1"/>
</dbReference>
<dbReference type="GO" id="GO:0043139">
    <property type="term" value="F:5'-3' DNA helicase activity"/>
    <property type="evidence" value="ECO:0007669"/>
    <property type="project" value="InterPro"/>
</dbReference>
<dbReference type="Gene3D" id="3.40.50.300">
    <property type="entry name" value="P-loop containing nucleotide triphosphate hydrolases"/>
    <property type="match status" value="1"/>
</dbReference>
<dbReference type="GO" id="GO:0005524">
    <property type="term" value="F:ATP binding"/>
    <property type="evidence" value="ECO:0007669"/>
    <property type="project" value="InterPro"/>
</dbReference>
<sequence>MDENEANLISLPDNFKVPIFKQLDWKTLKKLKSVCRDFYFVIERNIRRLARPKILSLLLDCDESGIPGACYTIEDPESQSFEDLTNDVKVELVNNSKKLEGFAGWIRFDPLNDYLGGLRPSELTLLTGGIGYGKTTFICEYALDLCTRGVRTLMCSFEMNEEKIMRWMALQYSLLPLYKAEHHSRIDVNLERFKRSNVI</sequence>
<dbReference type="PANTHER" id="PTHR12873">
    <property type="entry name" value="T7-LIKE MITOCHONDRIAL DNA HELICASE"/>
    <property type="match status" value="1"/>
</dbReference>
<feature type="domain" description="SF4 helicase" evidence="2">
    <location>
        <begin position="97"/>
        <end position="199"/>
    </location>
</feature>
<dbReference type="WBParaSite" id="SPAL_0001530300.1">
    <property type="protein sequence ID" value="SPAL_0001530300.1"/>
    <property type="gene ID" value="SPAL_0001530300"/>
</dbReference>
<evidence type="ECO:0000313" key="3">
    <source>
        <dbReference type="Proteomes" id="UP000046392"/>
    </source>
</evidence>
<reference evidence="4" key="1">
    <citation type="submission" date="2017-02" db="UniProtKB">
        <authorList>
            <consortium name="WormBaseParasite"/>
        </authorList>
    </citation>
    <scope>IDENTIFICATION</scope>
</reference>
<evidence type="ECO:0000259" key="2">
    <source>
        <dbReference type="PROSITE" id="PS51199"/>
    </source>
</evidence>
<name>A0A0N5CBN8_STREA</name>
<dbReference type="PROSITE" id="PS51199">
    <property type="entry name" value="SF4_HELICASE"/>
    <property type="match status" value="1"/>
</dbReference>
<keyword evidence="3" id="KW-1185">Reference proteome</keyword>
<dbReference type="PANTHER" id="PTHR12873:SF0">
    <property type="entry name" value="TWINKLE MTDNA HELICASE"/>
    <property type="match status" value="1"/>
</dbReference>
<dbReference type="GO" id="GO:0005739">
    <property type="term" value="C:mitochondrion"/>
    <property type="evidence" value="ECO:0007669"/>
    <property type="project" value="TreeGrafter"/>
</dbReference>
<feature type="domain" description="F-box" evidence="1">
    <location>
        <begin position="5"/>
        <end position="49"/>
    </location>
</feature>
<dbReference type="GO" id="GO:0006264">
    <property type="term" value="P:mitochondrial DNA replication"/>
    <property type="evidence" value="ECO:0007669"/>
    <property type="project" value="TreeGrafter"/>
</dbReference>
<dbReference type="InterPro" id="IPR027417">
    <property type="entry name" value="P-loop_NTPase"/>
</dbReference>
<dbReference type="InterPro" id="IPR036047">
    <property type="entry name" value="F-box-like_dom_sf"/>
</dbReference>
<dbReference type="SUPFAM" id="SSF52540">
    <property type="entry name" value="P-loop containing nucleoside triphosphate hydrolases"/>
    <property type="match status" value="1"/>
</dbReference>
<organism evidence="3 4">
    <name type="scientific">Strongyloides papillosus</name>
    <name type="common">Intestinal threadworm</name>
    <dbReference type="NCBI Taxonomy" id="174720"/>
    <lineage>
        <taxon>Eukaryota</taxon>
        <taxon>Metazoa</taxon>
        <taxon>Ecdysozoa</taxon>
        <taxon>Nematoda</taxon>
        <taxon>Chromadorea</taxon>
        <taxon>Rhabditida</taxon>
        <taxon>Tylenchina</taxon>
        <taxon>Panagrolaimomorpha</taxon>
        <taxon>Strongyloidoidea</taxon>
        <taxon>Strongyloididae</taxon>
        <taxon>Strongyloides</taxon>
    </lineage>
</organism>
<dbReference type="GO" id="GO:0003697">
    <property type="term" value="F:single-stranded DNA binding"/>
    <property type="evidence" value="ECO:0007669"/>
    <property type="project" value="InterPro"/>
</dbReference>
<dbReference type="AlphaFoldDB" id="A0A0N5CBN8"/>
<dbReference type="SUPFAM" id="SSF81383">
    <property type="entry name" value="F-box domain"/>
    <property type="match status" value="1"/>
</dbReference>
<evidence type="ECO:0000313" key="4">
    <source>
        <dbReference type="WBParaSite" id="SPAL_0001530300.1"/>
    </source>
</evidence>
<dbReference type="InterPro" id="IPR001810">
    <property type="entry name" value="F-box_dom"/>
</dbReference>
<protein>
    <submittedName>
        <fullName evidence="4">F-box domain-containing protein</fullName>
    </submittedName>
</protein>
<dbReference type="Proteomes" id="UP000046392">
    <property type="component" value="Unplaced"/>
</dbReference>
<evidence type="ECO:0000259" key="1">
    <source>
        <dbReference type="PROSITE" id="PS50181"/>
    </source>
</evidence>
<dbReference type="Pfam" id="PF03796">
    <property type="entry name" value="DnaB_C"/>
    <property type="match status" value="1"/>
</dbReference>
<dbReference type="InterPro" id="IPR007694">
    <property type="entry name" value="DNA_helicase_DnaB-like_C"/>
</dbReference>
<proteinExistence type="predicted"/>
<accession>A0A0N5CBN8</accession>